<dbReference type="InterPro" id="IPR019791">
    <property type="entry name" value="Haem_peroxidase_animal"/>
</dbReference>
<gene>
    <name evidence="5" type="ORF">E2C06_20135</name>
</gene>
<sequence>MFLQFKHGGHVLSKAGAEAHSRFGVRTTELAPAATGEDFDEDNLTPFRYLVGVAGPEDLLQVGEETVKALDALGVAMVDQPADANNPDSGFPPIFTYWSQFIDHELTARTDRTTETSDITVDTPALKPADRKTVERDLLNRRTPALELDCLYGDGPPGRYGEKSRRAAGRNLRLARRLRDGAKMRIGTAEVVPPDANSAGPVPPPSDDLHRDLPRIGTLLELGVVREDDFPQELRDSPTFRQRAFIGDPRNDENLVVAQFHTALLRFHNAVVDWLRFKDPRHEVRSQDELFEDSRRIVRWTFQWLTVNEFLKTLLRPDVVDKVLQERAPLYRKCFGSVREPFMPVEFSVACYRFGHSMIRDSYDYNRNFGRKPDDSPGFIIPSASLSLLFLFTGKSATPFDPARQAPQKTLPHNWIIEWDRFDGSNPHDQSNVVIPGQNGQPDRNVTIPGRFARKIDTHLAPTLGVLPNEAAEPAEGASNEEKRLAELLRHLARRNLRRGYQLALPTGQAMAKAVGVTPLSGEELGKDASPAMLQAMQQGGFFERTPLWFYVLKEAEVREGGQRLGEVGSRIVAETILGVLLADPESYLGGNRDWDPSKSTPGAGGPLKLPDGRTIKTIHDLLQFAGVAV</sequence>
<feature type="region of interest" description="Disordered" evidence="4">
    <location>
        <begin position="192"/>
        <end position="211"/>
    </location>
</feature>
<organism evidence="5 6">
    <name type="scientific">Dankookia rubra</name>
    <dbReference type="NCBI Taxonomy" id="1442381"/>
    <lineage>
        <taxon>Bacteria</taxon>
        <taxon>Pseudomonadati</taxon>
        <taxon>Pseudomonadota</taxon>
        <taxon>Alphaproteobacteria</taxon>
        <taxon>Acetobacterales</taxon>
        <taxon>Roseomonadaceae</taxon>
        <taxon>Dankookia</taxon>
    </lineage>
</organism>
<comment type="caution">
    <text evidence="5">The sequence shown here is derived from an EMBL/GenBank/DDBJ whole genome shotgun (WGS) entry which is preliminary data.</text>
</comment>
<keyword evidence="3" id="KW-0325">Glycoprotein</keyword>
<dbReference type="OrthoDB" id="105077at2"/>
<dbReference type="CDD" id="cd09819">
    <property type="entry name" value="An_peroxidase_bacterial_1"/>
    <property type="match status" value="1"/>
</dbReference>
<dbReference type="GO" id="GO:0006979">
    <property type="term" value="P:response to oxidative stress"/>
    <property type="evidence" value="ECO:0007669"/>
    <property type="project" value="InterPro"/>
</dbReference>
<dbReference type="SUPFAM" id="SSF48113">
    <property type="entry name" value="Heme-dependent peroxidases"/>
    <property type="match status" value="1"/>
</dbReference>
<accession>A0A4R5QDT5</accession>
<dbReference type="RefSeq" id="WP_133290408.1">
    <property type="nucleotide sequence ID" value="NZ_SMSJ01000031.1"/>
</dbReference>
<comment type="subcellular location">
    <subcellularLocation>
        <location evidence="1">Secreted</location>
    </subcellularLocation>
</comment>
<name>A0A4R5QDT5_9PROT</name>
<dbReference type="GO" id="GO:0020037">
    <property type="term" value="F:heme binding"/>
    <property type="evidence" value="ECO:0007669"/>
    <property type="project" value="InterPro"/>
</dbReference>
<dbReference type="PANTHER" id="PTHR11475:SF4">
    <property type="entry name" value="CHORION PEROXIDASE"/>
    <property type="match status" value="1"/>
</dbReference>
<keyword evidence="2" id="KW-0964">Secreted</keyword>
<dbReference type="InterPro" id="IPR037120">
    <property type="entry name" value="Haem_peroxidase_sf_animal"/>
</dbReference>
<feature type="region of interest" description="Disordered" evidence="4">
    <location>
        <begin position="591"/>
        <end position="611"/>
    </location>
</feature>
<proteinExistence type="predicted"/>
<dbReference type="AlphaFoldDB" id="A0A4R5QDT5"/>
<protein>
    <recommendedName>
        <fullName evidence="7">Peroxidase</fullName>
    </recommendedName>
</protein>
<keyword evidence="6" id="KW-1185">Reference proteome</keyword>
<dbReference type="GO" id="GO:0004601">
    <property type="term" value="F:peroxidase activity"/>
    <property type="evidence" value="ECO:0007669"/>
    <property type="project" value="InterPro"/>
</dbReference>
<evidence type="ECO:0000313" key="5">
    <source>
        <dbReference type="EMBL" id="TDH60809.1"/>
    </source>
</evidence>
<evidence type="ECO:0000256" key="3">
    <source>
        <dbReference type="ARBA" id="ARBA00023180"/>
    </source>
</evidence>
<evidence type="ECO:0000256" key="1">
    <source>
        <dbReference type="ARBA" id="ARBA00004613"/>
    </source>
</evidence>
<dbReference type="InterPro" id="IPR010255">
    <property type="entry name" value="Haem_peroxidase_sf"/>
</dbReference>
<evidence type="ECO:0000256" key="4">
    <source>
        <dbReference type="SAM" id="MobiDB-lite"/>
    </source>
</evidence>
<dbReference type="GO" id="GO:0005576">
    <property type="term" value="C:extracellular region"/>
    <property type="evidence" value="ECO:0007669"/>
    <property type="project" value="UniProtKB-SubCell"/>
</dbReference>
<dbReference type="Pfam" id="PF03098">
    <property type="entry name" value="An_peroxidase"/>
    <property type="match status" value="1"/>
</dbReference>
<evidence type="ECO:0000313" key="6">
    <source>
        <dbReference type="Proteomes" id="UP000295096"/>
    </source>
</evidence>
<reference evidence="5 6" key="1">
    <citation type="journal article" date="2016" name="J. Microbiol.">
        <title>Dankookia rubra gen. nov., sp. nov., an alphaproteobacterium isolated from sediment of a shallow stream.</title>
        <authorList>
            <person name="Kim W.H."/>
            <person name="Kim D.H."/>
            <person name="Kang K."/>
            <person name="Ahn T.Y."/>
        </authorList>
    </citation>
    <scope>NUCLEOTIDE SEQUENCE [LARGE SCALE GENOMIC DNA]</scope>
    <source>
        <strain evidence="5 6">JCM30602</strain>
    </source>
</reference>
<dbReference type="PANTHER" id="PTHR11475">
    <property type="entry name" value="OXIDASE/PEROXIDASE"/>
    <property type="match status" value="1"/>
</dbReference>
<dbReference type="EMBL" id="SMSJ01000031">
    <property type="protein sequence ID" value="TDH60809.1"/>
    <property type="molecule type" value="Genomic_DNA"/>
</dbReference>
<dbReference type="PROSITE" id="PS50292">
    <property type="entry name" value="PEROXIDASE_3"/>
    <property type="match status" value="1"/>
</dbReference>
<dbReference type="Proteomes" id="UP000295096">
    <property type="component" value="Unassembled WGS sequence"/>
</dbReference>
<evidence type="ECO:0000256" key="2">
    <source>
        <dbReference type="ARBA" id="ARBA00022525"/>
    </source>
</evidence>
<evidence type="ECO:0008006" key="7">
    <source>
        <dbReference type="Google" id="ProtNLM"/>
    </source>
</evidence>
<dbReference type="Gene3D" id="1.10.640.10">
    <property type="entry name" value="Haem peroxidase domain superfamily, animal type"/>
    <property type="match status" value="1"/>
</dbReference>